<sequence>MKRAPARILWGGRGANMLPGGGLSFNDNYRNGRIPILMKPASFRLQNTREETDARGIPPSSAGTT</sequence>
<comment type="caution">
    <text evidence="2">The sequence shown here is derived from an EMBL/GenBank/DDBJ whole genome shotgun (WGS) entry which is preliminary data.</text>
</comment>
<evidence type="ECO:0000256" key="1">
    <source>
        <dbReference type="SAM" id="MobiDB-lite"/>
    </source>
</evidence>
<evidence type="ECO:0000313" key="2">
    <source>
        <dbReference type="EMBL" id="TKW58166.1"/>
    </source>
</evidence>
<gene>
    <name evidence="2" type="ORF">CTA1_7937</name>
</gene>
<feature type="region of interest" description="Disordered" evidence="1">
    <location>
        <begin position="43"/>
        <end position="65"/>
    </location>
</feature>
<keyword evidence="3" id="KW-1185">Reference proteome</keyword>
<proteinExistence type="predicted"/>
<accession>A0A4V6DI28</accession>
<dbReference type="Proteomes" id="UP000310108">
    <property type="component" value="Unassembled WGS sequence"/>
</dbReference>
<organism evidence="2 3">
    <name type="scientific">Colletotrichum tanaceti</name>
    <dbReference type="NCBI Taxonomy" id="1306861"/>
    <lineage>
        <taxon>Eukaryota</taxon>
        <taxon>Fungi</taxon>
        <taxon>Dikarya</taxon>
        <taxon>Ascomycota</taxon>
        <taxon>Pezizomycotina</taxon>
        <taxon>Sordariomycetes</taxon>
        <taxon>Hypocreomycetidae</taxon>
        <taxon>Glomerellales</taxon>
        <taxon>Glomerellaceae</taxon>
        <taxon>Colletotrichum</taxon>
        <taxon>Colletotrichum destructivum species complex</taxon>
    </lineage>
</organism>
<reference evidence="2 3" key="1">
    <citation type="journal article" date="2019" name="PLoS ONE">
        <title>Comparative genome analysis indicates high evolutionary potential of pathogenicity genes in Colletotrichum tanaceti.</title>
        <authorList>
            <person name="Lelwala R.V."/>
            <person name="Korhonen P.K."/>
            <person name="Young N.D."/>
            <person name="Scott J.B."/>
            <person name="Ades P.A."/>
            <person name="Gasser R.B."/>
            <person name="Taylor P.W.J."/>
        </authorList>
    </citation>
    <scope>NUCLEOTIDE SEQUENCE [LARGE SCALE GENOMIC DNA]</scope>
    <source>
        <strain evidence="2">BRIP57314</strain>
    </source>
</reference>
<dbReference type="EMBL" id="PJEX01000029">
    <property type="protein sequence ID" value="TKW58166.1"/>
    <property type="molecule type" value="Genomic_DNA"/>
</dbReference>
<dbReference type="AlphaFoldDB" id="A0A4V6DI28"/>
<name>A0A4V6DI28_9PEZI</name>
<evidence type="ECO:0000313" key="3">
    <source>
        <dbReference type="Proteomes" id="UP000310108"/>
    </source>
</evidence>
<protein>
    <submittedName>
        <fullName evidence="2">Uncharacterized protein</fullName>
    </submittedName>
</protein>